<dbReference type="SMART" id="SM00355">
    <property type="entry name" value="ZnF_C2H2"/>
    <property type="match status" value="1"/>
</dbReference>
<dbReference type="GO" id="GO:0008270">
    <property type="term" value="F:zinc ion binding"/>
    <property type="evidence" value="ECO:0007669"/>
    <property type="project" value="UniProtKB-KW"/>
</dbReference>
<keyword evidence="1" id="KW-0862">Zinc</keyword>
<dbReference type="PROSITE" id="PS50157">
    <property type="entry name" value="ZINC_FINGER_C2H2_2"/>
    <property type="match status" value="1"/>
</dbReference>
<proteinExistence type="predicted"/>
<sequence length="128" mass="15349">MQNNEGINEYDQQHPIDYYKESIRLYYYNIVLHQHVEQVTQERNEIKQRLLKFQALEDQESELSMEDKRKRNRRSAIEIPRSHVCQIKNCNKSYGSEGSLMQHMKIKHGITQHLDKIGQISDQFKSNE</sequence>
<accession>A0A8S1KBR7</accession>
<keyword evidence="1" id="KW-0863">Zinc-finger</keyword>
<keyword evidence="4" id="KW-1185">Reference proteome</keyword>
<dbReference type="OrthoDB" id="21530at2759"/>
<evidence type="ECO:0000259" key="2">
    <source>
        <dbReference type="PROSITE" id="PS50157"/>
    </source>
</evidence>
<dbReference type="AlphaFoldDB" id="A0A8S1KBR7"/>
<dbReference type="PROSITE" id="PS00028">
    <property type="entry name" value="ZINC_FINGER_C2H2_1"/>
    <property type="match status" value="1"/>
</dbReference>
<organism evidence="3 4">
    <name type="scientific">Paramecium sonneborni</name>
    <dbReference type="NCBI Taxonomy" id="65129"/>
    <lineage>
        <taxon>Eukaryota</taxon>
        <taxon>Sar</taxon>
        <taxon>Alveolata</taxon>
        <taxon>Ciliophora</taxon>
        <taxon>Intramacronucleata</taxon>
        <taxon>Oligohymenophorea</taxon>
        <taxon>Peniculida</taxon>
        <taxon>Parameciidae</taxon>
        <taxon>Paramecium</taxon>
    </lineage>
</organism>
<gene>
    <name evidence="3" type="ORF">PSON_ATCC_30995.1.T0030117</name>
</gene>
<evidence type="ECO:0000313" key="3">
    <source>
        <dbReference type="EMBL" id="CAD8048210.1"/>
    </source>
</evidence>
<keyword evidence="1" id="KW-0479">Metal-binding</keyword>
<feature type="domain" description="C2H2-type" evidence="2">
    <location>
        <begin position="83"/>
        <end position="108"/>
    </location>
</feature>
<dbReference type="Proteomes" id="UP000692954">
    <property type="component" value="Unassembled WGS sequence"/>
</dbReference>
<dbReference type="EMBL" id="CAJJDN010000003">
    <property type="protein sequence ID" value="CAD8048210.1"/>
    <property type="molecule type" value="Genomic_DNA"/>
</dbReference>
<evidence type="ECO:0000313" key="4">
    <source>
        <dbReference type="Proteomes" id="UP000692954"/>
    </source>
</evidence>
<evidence type="ECO:0000256" key="1">
    <source>
        <dbReference type="PROSITE-ProRule" id="PRU00042"/>
    </source>
</evidence>
<dbReference type="InterPro" id="IPR013087">
    <property type="entry name" value="Znf_C2H2_type"/>
</dbReference>
<name>A0A8S1KBR7_9CILI</name>
<reference evidence="3" key="1">
    <citation type="submission" date="2021-01" db="EMBL/GenBank/DDBJ databases">
        <authorList>
            <consortium name="Genoscope - CEA"/>
            <person name="William W."/>
        </authorList>
    </citation>
    <scope>NUCLEOTIDE SEQUENCE</scope>
</reference>
<comment type="caution">
    <text evidence="3">The sequence shown here is derived from an EMBL/GenBank/DDBJ whole genome shotgun (WGS) entry which is preliminary data.</text>
</comment>
<protein>
    <recommendedName>
        <fullName evidence="2">C2H2-type domain-containing protein</fullName>
    </recommendedName>
</protein>